<dbReference type="Gene3D" id="3.80.10.10">
    <property type="entry name" value="Ribonuclease Inhibitor"/>
    <property type="match status" value="2"/>
</dbReference>
<dbReference type="AlphaFoldDB" id="A0ABD3NY05"/>
<comment type="caution">
    <text evidence="1">The sequence shown here is derived from an EMBL/GenBank/DDBJ whole genome shotgun (WGS) entry which is preliminary data.</text>
</comment>
<evidence type="ECO:0000313" key="2">
    <source>
        <dbReference type="Proteomes" id="UP001516023"/>
    </source>
</evidence>
<keyword evidence="2" id="KW-1185">Reference proteome</keyword>
<gene>
    <name evidence="1" type="ORF">HJC23_007537</name>
</gene>
<evidence type="ECO:0000313" key="1">
    <source>
        <dbReference type="EMBL" id="KAL3780213.1"/>
    </source>
</evidence>
<dbReference type="SMART" id="SM00368">
    <property type="entry name" value="LRR_RI"/>
    <property type="match status" value="3"/>
</dbReference>
<protein>
    <submittedName>
        <fullName evidence="1">Uncharacterized protein</fullName>
    </submittedName>
</protein>
<organism evidence="1 2">
    <name type="scientific">Cyclotella cryptica</name>
    <dbReference type="NCBI Taxonomy" id="29204"/>
    <lineage>
        <taxon>Eukaryota</taxon>
        <taxon>Sar</taxon>
        <taxon>Stramenopiles</taxon>
        <taxon>Ochrophyta</taxon>
        <taxon>Bacillariophyta</taxon>
        <taxon>Coscinodiscophyceae</taxon>
        <taxon>Thalassiosirophycidae</taxon>
        <taxon>Stephanodiscales</taxon>
        <taxon>Stephanodiscaceae</taxon>
        <taxon>Cyclotella</taxon>
    </lineage>
</organism>
<accession>A0ABD3NY05</accession>
<name>A0ABD3NY05_9STRA</name>
<proteinExistence type="predicted"/>
<dbReference type="InterPro" id="IPR001611">
    <property type="entry name" value="Leu-rich_rpt"/>
</dbReference>
<dbReference type="InterPro" id="IPR032675">
    <property type="entry name" value="LRR_dom_sf"/>
</dbReference>
<dbReference type="PANTHER" id="PTHR24114">
    <property type="entry name" value="LEUCINE RICH REPEAT FAMILY PROTEIN"/>
    <property type="match status" value="1"/>
</dbReference>
<dbReference type="PROSITE" id="PS51450">
    <property type="entry name" value="LRR"/>
    <property type="match status" value="1"/>
</dbReference>
<sequence>MQTITIDAHFLSVNSQSSSRADPWLPRIQNNDEYLQLGLTFAPREGNTGNCDTSCNNRDVVHADGGDTTPNERENFTPLGDLGAIRLASALQCNTRLLSLNLSGNNIGKTGAAALAKALYRCVDVNNQHYESRTSLQLLGLSSNQIGDDGARALGEALRYNTSLRSLDLSFNEISNNGVVELLTRGLNLNSSVKRLHLIGNVNFMSGKQTSELLQSITYVLLSGHSCVETLEIHCYAKDATSNRGSKCNDSFFGGARDEDLWKLLLAIYGTSASRYTSEPYSGLPQKQKVKNHRLRTVTLPNSTETTLPKSKGSISTNTKGVRSQLDRVLHFNAFYHPLMELHDLFDLQQPRTKYFDSTLPYHLQRDIHSGALIGLLPSPQIDSTTDNEAGSLRDNLTIGIGYGAMPQVLSFAARNCELSTLWNVMRYRPDVFRYAGRGFQVKEGIVVDCEACGAGGCLLS</sequence>
<dbReference type="SUPFAM" id="SSF52047">
    <property type="entry name" value="RNI-like"/>
    <property type="match status" value="1"/>
</dbReference>
<dbReference type="InterPro" id="IPR052394">
    <property type="entry name" value="LRR-containing"/>
</dbReference>
<dbReference type="Proteomes" id="UP001516023">
    <property type="component" value="Unassembled WGS sequence"/>
</dbReference>
<dbReference type="EMBL" id="JABMIG020000358">
    <property type="protein sequence ID" value="KAL3780213.1"/>
    <property type="molecule type" value="Genomic_DNA"/>
</dbReference>
<dbReference type="Pfam" id="PF13516">
    <property type="entry name" value="LRR_6"/>
    <property type="match status" value="3"/>
</dbReference>
<reference evidence="1 2" key="1">
    <citation type="journal article" date="2020" name="G3 (Bethesda)">
        <title>Improved Reference Genome for Cyclotella cryptica CCMP332, a Model for Cell Wall Morphogenesis, Salinity Adaptation, and Lipid Production in Diatoms (Bacillariophyta).</title>
        <authorList>
            <person name="Roberts W.R."/>
            <person name="Downey K.M."/>
            <person name="Ruck E.C."/>
            <person name="Traller J.C."/>
            <person name="Alverson A.J."/>
        </authorList>
    </citation>
    <scope>NUCLEOTIDE SEQUENCE [LARGE SCALE GENOMIC DNA]</scope>
    <source>
        <strain evidence="1 2">CCMP332</strain>
    </source>
</reference>
<dbReference type="PANTHER" id="PTHR24114:SF2">
    <property type="entry name" value="F-BOX DOMAIN-CONTAINING PROTEIN-RELATED"/>
    <property type="match status" value="1"/>
</dbReference>